<dbReference type="Proteomes" id="UP000184474">
    <property type="component" value="Unassembled WGS sequence"/>
</dbReference>
<feature type="transmembrane region" description="Helical" evidence="1">
    <location>
        <begin position="44"/>
        <end position="65"/>
    </location>
</feature>
<protein>
    <recommendedName>
        <fullName evidence="4">Lipopolysaccharide assembly protein A domain-containing protein</fullName>
    </recommendedName>
</protein>
<name>A0A1M6P389_REIAG</name>
<keyword evidence="1" id="KW-0812">Transmembrane</keyword>
<dbReference type="EMBL" id="FRAA01000002">
    <property type="protein sequence ID" value="SHK02380.1"/>
    <property type="molecule type" value="Genomic_DNA"/>
</dbReference>
<evidence type="ECO:0008006" key="4">
    <source>
        <dbReference type="Google" id="ProtNLM"/>
    </source>
</evidence>
<keyword evidence="3" id="KW-1185">Reference proteome</keyword>
<dbReference type="STRING" id="156994.SAMN04488028_102528"/>
<dbReference type="RefSeq" id="WP_073121597.1">
    <property type="nucleotide sequence ID" value="NZ_FRAA01000002.1"/>
</dbReference>
<dbReference type="AlphaFoldDB" id="A0A1M6P389"/>
<evidence type="ECO:0000256" key="1">
    <source>
        <dbReference type="SAM" id="Phobius"/>
    </source>
</evidence>
<reference evidence="3" key="1">
    <citation type="submission" date="2016-11" db="EMBL/GenBank/DDBJ databases">
        <authorList>
            <person name="Varghese N."/>
            <person name="Submissions S."/>
        </authorList>
    </citation>
    <scope>NUCLEOTIDE SEQUENCE [LARGE SCALE GENOMIC DNA]</scope>
    <source>
        <strain evidence="3">DSM 26134</strain>
    </source>
</reference>
<keyword evidence="1" id="KW-0472">Membrane</keyword>
<gene>
    <name evidence="2" type="ORF">SAMN04488028_102528</name>
</gene>
<organism evidence="2 3">
    <name type="scientific">Reichenbachiella agariperforans</name>
    <dbReference type="NCBI Taxonomy" id="156994"/>
    <lineage>
        <taxon>Bacteria</taxon>
        <taxon>Pseudomonadati</taxon>
        <taxon>Bacteroidota</taxon>
        <taxon>Cytophagia</taxon>
        <taxon>Cytophagales</taxon>
        <taxon>Reichenbachiellaceae</taxon>
        <taxon>Reichenbachiella</taxon>
    </lineage>
</organism>
<sequence>MKKIKPFLYGIYILFFITAAFIAITHENLVLHWKWDFIDTWVGLMRLVLKLGGIGTVLFASLLILEYTQVRKLRKKIEEQEYEIQKLKSKNQP</sequence>
<evidence type="ECO:0000313" key="2">
    <source>
        <dbReference type="EMBL" id="SHK02380.1"/>
    </source>
</evidence>
<proteinExistence type="predicted"/>
<evidence type="ECO:0000313" key="3">
    <source>
        <dbReference type="Proteomes" id="UP000184474"/>
    </source>
</evidence>
<feature type="transmembrane region" description="Helical" evidence="1">
    <location>
        <begin position="7"/>
        <end position="24"/>
    </location>
</feature>
<keyword evidence="1" id="KW-1133">Transmembrane helix</keyword>
<accession>A0A1M6P389</accession>